<protein>
    <recommendedName>
        <fullName evidence="4">UrcA family protein</fullName>
    </recommendedName>
</protein>
<dbReference type="EMBL" id="JAHWXP010000001">
    <property type="protein sequence ID" value="MBY8335651.1"/>
    <property type="molecule type" value="Genomic_DNA"/>
</dbReference>
<gene>
    <name evidence="2" type="ORF">KYN89_01185</name>
</gene>
<proteinExistence type="predicted"/>
<feature type="chain" id="PRO_5046661333" description="UrcA family protein" evidence="1">
    <location>
        <begin position="22"/>
        <end position="107"/>
    </location>
</feature>
<keyword evidence="3" id="KW-1185">Reference proteome</keyword>
<evidence type="ECO:0000313" key="2">
    <source>
        <dbReference type="EMBL" id="MBY8335651.1"/>
    </source>
</evidence>
<organism evidence="2 3">
    <name type="scientific">Alteriqipengyuania abyssalis</name>
    <dbReference type="NCBI Taxonomy" id="2860200"/>
    <lineage>
        <taxon>Bacteria</taxon>
        <taxon>Pseudomonadati</taxon>
        <taxon>Pseudomonadota</taxon>
        <taxon>Alphaproteobacteria</taxon>
        <taxon>Sphingomonadales</taxon>
        <taxon>Erythrobacteraceae</taxon>
        <taxon>Alteriqipengyuania</taxon>
    </lineage>
</organism>
<dbReference type="Proteomes" id="UP000759298">
    <property type="component" value="Unassembled WGS sequence"/>
</dbReference>
<dbReference type="PROSITE" id="PS51257">
    <property type="entry name" value="PROKAR_LIPOPROTEIN"/>
    <property type="match status" value="1"/>
</dbReference>
<name>A0ABS7P9I3_9SPHN</name>
<evidence type="ECO:0000256" key="1">
    <source>
        <dbReference type="SAM" id="SignalP"/>
    </source>
</evidence>
<evidence type="ECO:0000313" key="3">
    <source>
        <dbReference type="Proteomes" id="UP000759298"/>
    </source>
</evidence>
<evidence type="ECO:0008006" key="4">
    <source>
        <dbReference type="Google" id="ProtNLM"/>
    </source>
</evidence>
<comment type="caution">
    <text evidence="2">The sequence shown here is derived from an EMBL/GenBank/DDBJ whole genome shotgun (WGS) entry which is preliminary data.</text>
</comment>
<sequence length="107" mass="11936">MVHKIAPAAVLAALCACPSMAQQPQRAELVRVERGVESAFFSDTSEARRELAAKVEMAARMACADSWTPRTTIYESIDYQVDWSEGDRAHPDKRKAIARNISVRCRL</sequence>
<reference evidence="2 3" key="1">
    <citation type="submission" date="2021-07" db="EMBL/GenBank/DDBJ databases">
        <title>Alteriqipengyuania abyssalis NZ-12B nov, sp.nov isolated from deep sea sponge in pacific ocean.</title>
        <authorList>
            <person name="Tareen S."/>
            <person name="Wink J."/>
        </authorList>
    </citation>
    <scope>NUCLEOTIDE SEQUENCE [LARGE SCALE GENOMIC DNA]</scope>
    <source>
        <strain evidence="2 3">NZ-12B</strain>
    </source>
</reference>
<accession>A0ABS7P9I3</accession>
<keyword evidence="1" id="KW-0732">Signal</keyword>
<feature type="signal peptide" evidence="1">
    <location>
        <begin position="1"/>
        <end position="21"/>
    </location>
</feature>
<dbReference type="RefSeq" id="WP_222823431.1">
    <property type="nucleotide sequence ID" value="NZ_JAHWXP010000001.1"/>
</dbReference>